<protein>
    <submittedName>
        <fullName evidence="2">FecR family protein</fullName>
    </submittedName>
</protein>
<dbReference type="Gene3D" id="2.60.120.1440">
    <property type="match status" value="1"/>
</dbReference>
<dbReference type="InterPro" id="IPR012373">
    <property type="entry name" value="Ferrdict_sens_TM"/>
</dbReference>
<dbReference type="Gene3D" id="3.55.50.30">
    <property type="match status" value="1"/>
</dbReference>
<reference evidence="2 3" key="1">
    <citation type="submission" date="2018-08" db="EMBL/GenBank/DDBJ databases">
        <title>Chitinophaga sp. K20C18050901, a novel bacterium isolated from forest soil.</title>
        <authorList>
            <person name="Wang C."/>
        </authorList>
    </citation>
    <scope>NUCLEOTIDE SEQUENCE [LARGE SCALE GENOMIC DNA]</scope>
    <source>
        <strain evidence="2 3">K20C18050901</strain>
    </source>
</reference>
<dbReference type="PANTHER" id="PTHR30273">
    <property type="entry name" value="PERIPLASMIC SIGNAL SENSOR AND SIGMA FACTOR ACTIVATOR FECR-RELATED"/>
    <property type="match status" value="1"/>
</dbReference>
<proteinExistence type="predicted"/>
<organism evidence="2 3">
    <name type="scientific">Chitinophaga silvisoli</name>
    <dbReference type="NCBI Taxonomy" id="2291814"/>
    <lineage>
        <taxon>Bacteria</taxon>
        <taxon>Pseudomonadati</taxon>
        <taxon>Bacteroidota</taxon>
        <taxon>Chitinophagia</taxon>
        <taxon>Chitinophagales</taxon>
        <taxon>Chitinophagaceae</taxon>
        <taxon>Chitinophaga</taxon>
    </lineage>
</organism>
<evidence type="ECO:0000259" key="1">
    <source>
        <dbReference type="Pfam" id="PF16344"/>
    </source>
</evidence>
<feature type="domain" description="Protein FecR C-terminal" evidence="1">
    <location>
        <begin position="164"/>
        <end position="230"/>
    </location>
</feature>
<evidence type="ECO:0000313" key="3">
    <source>
        <dbReference type="Proteomes" id="UP000261174"/>
    </source>
</evidence>
<accession>A0A3E1P978</accession>
<gene>
    <name evidence="2" type="ORF">DXN04_03555</name>
</gene>
<dbReference type="GO" id="GO:0016989">
    <property type="term" value="F:sigma factor antagonist activity"/>
    <property type="evidence" value="ECO:0007669"/>
    <property type="project" value="TreeGrafter"/>
</dbReference>
<evidence type="ECO:0000313" key="2">
    <source>
        <dbReference type="EMBL" id="RFM36588.1"/>
    </source>
</evidence>
<dbReference type="PANTHER" id="PTHR30273:SF2">
    <property type="entry name" value="PROTEIN FECR"/>
    <property type="match status" value="1"/>
</dbReference>
<dbReference type="EMBL" id="QTJV01000001">
    <property type="protein sequence ID" value="RFM36588.1"/>
    <property type="molecule type" value="Genomic_DNA"/>
</dbReference>
<dbReference type="Proteomes" id="UP000261174">
    <property type="component" value="Unassembled WGS sequence"/>
</dbReference>
<sequence length="234" mass="26351">MWYFKGGKKPALASFREPQVNYTPHTGTQGARTRFTLPDSTEVLLNGKSTVLVPDNYAQTHTLLLDGEAWFNTRHNLKVVTNILTITNTAPAAFRIRCFEVQQGATAYLGSGTVLAAKSYHSTTDNQSETLGIGNMVLANKEIDLMEKETYQPAELERWLKGELSFANVPFMNAMHTLEEWYGTEIYVEGNVSELGNVNGEFPNQSLDQVLNTLRDKMRFTYQFKGDRVKVKVN</sequence>
<dbReference type="AlphaFoldDB" id="A0A3E1P978"/>
<name>A0A3E1P978_9BACT</name>
<keyword evidence="3" id="KW-1185">Reference proteome</keyword>
<dbReference type="Pfam" id="PF16344">
    <property type="entry name" value="FecR_C"/>
    <property type="match status" value="1"/>
</dbReference>
<comment type="caution">
    <text evidence="2">The sequence shown here is derived from an EMBL/GenBank/DDBJ whole genome shotgun (WGS) entry which is preliminary data.</text>
</comment>
<dbReference type="InterPro" id="IPR032508">
    <property type="entry name" value="FecR_C"/>
</dbReference>